<gene>
    <name evidence="1" type="ORF">MENTE1834_LOCUS47525</name>
</gene>
<organism evidence="1 2">
    <name type="scientific">Meloidogyne enterolobii</name>
    <name type="common">Root-knot nematode worm</name>
    <name type="synonym">Meloidogyne mayaguensis</name>
    <dbReference type="NCBI Taxonomy" id="390850"/>
    <lineage>
        <taxon>Eukaryota</taxon>
        <taxon>Metazoa</taxon>
        <taxon>Ecdysozoa</taxon>
        <taxon>Nematoda</taxon>
        <taxon>Chromadorea</taxon>
        <taxon>Rhabditida</taxon>
        <taxon>Tylenchina</taxon>
        <taxon>Tylenchomorpha</taxon>
        <taxon>Tylenchoidea</taxon>
        <taxon>Meloidogynidae</taxon>
        <taxon>Meloidogyninae</taxon>
        <taxon>Meloidogyne</taxon>
    </lineage>
</organism>
<evidence type="ECO:0000313" key="1">
    <source>
        <dbReference type="EMBL" id="CAK5123661.1"/>
    </source>
</evidence>
<reference evidence="1" key="1">
    <citation type="submission" date="2023-11" db="EMBL/GenBank/DDBJ databases">
        <authorList>
            <person name="Poullet M."/>
        </authorList>
    </citation>
    <scope>NUCLEOTIDE SEQUENCE</scope>
    <source>
        <strain evidence="1">E1834</strain>
    </source>
</reference>
<dbReference type="Proteomes" id="UP001497535">
    <property type="component" value="Unassembled WGS sequence"/>
</dbReference>
<proteinExistence type="predicted"/>
<name>A0ACB1B5W7_MELEN</name>
<protein>
    <submittedName>
        <fullName evidence="1">Uncharacterized protein</fullName>
    </submittedName>
</protein>
<dbReference type="EMBL" id="CAVMJV010000195">
    <property type="protein sequence ID" value="CAK5123661.1"/>
    <property type="molecule type" value="Genomic_DNA"/>
</dbReference>
<accession>A0ACB1B5W7</accession>
<sequence length="567" mass="61968">MPNPIKSAVQDYVTSTITHKFLGSNSSNRSGQQQQPSNNQHNFPGPVGDIFGKITTTIGNKLNSASGNTHQQQQQMYGNNSGYPPQQPTNPGGYYQPYDKGGPQQPQYPSQYPSQPPVGGGNASGYGYEQQSCYPPSSTHQSPYSSGNFSYPPPSNMYNANSAPPPPIGFNLGGSSAAPPYPQQSAYNQPAGQYAPYPPASGQYGDSAPYPGGGGFGAQQPQQQYFGSGYPNQPSKMSGPAPYGSDPFAMATPSIRPNPNFNSQQTAELLRKAMKGFGCDKGKIIQAIVNCSNVQRQEFSLSFKQMYGKDLIKELKSELSGDFEDLIMALMSHPAYYDAAQLRRAMEGFGTKEHILIEIMTTRTNAQIIQLRSAYAQLYCSDLERDMIGETSGYFKRMLVALCTGARDESMITDPLRANQDANKLYRAGEARLGTDESAFIAILSAQNYNQLRLIFNEYQKVSGHPIEQAITAEFSGDIRDGLLAIIKSIKNRPAYFAELLYNSMKGFGTRDTDLIRLVVTRSEIDMADIRSAYQQLYSTSLEQAIASDCSGAYKDGLIAIVKGFYH</sequence>
<evidence type="ECO:0000313" key="2">
    <source>
        <dbReference type="Proteomes" id="UP001497535"/>
    </source>
</evidence>
<comment type="caution">
    <text evidence="1">The sequence shown here is derived from an EMBL/GenBank/DDBJ whole genome shotgun (WGS) entry which is preliminary data.</text>
</comment>
<keyword evidence="2" id="KW-1185">Reference proteome</keyword>